<dbReference type="Gene3D" id="1.10.530.10">
    <property type="match status" value="1"/>
</dbReference>
<keyword evidence="4" id="KW-1185">Reference proteome</keyword>
<dbReference type="PANTHER" id="PTHR37423">
    <property type="entry name" value="SOLUBLE LYTIC MUREIN TRANSGLYCOSYLASE-RELATED"/>
    <property type="match status" value="1"/>
</dbReference>
<accession>A0AAX2AKT5</accession>
<reference evidence="3 4" key="1">
    <citation type="submission" date="2017-09" db="EMBL/GenBank/DDBJ databases">
        <title>Genomics of the genus Arcobacter.</title>
        <authorList>
            <person name="Perez-Cataluna A."/>
            <person name="Figueras M.J."/>
            <person name="Salas-Masso N."/>
        </authorList>
    </citation>
    <scope>NUCLEOTIDE SEQUENCE [LARGE SCALE GENOMIC DNA]</scope>
    <source>
        <strain evidence="3 4">CECT 7386</strain>
    </source>
</reference>
<feature type="domain" description="Transglycosylase SLT" evidence="2">
    <location>
        <begin position="392"/>
        <end position="491"/>
    </location>
</feature>
<dbReference type="InterPro" id="IPR008258">
    <property type="entry name" value="Transglycosylase_SLT_dom_1"/>
</dbReference>
<dbReference type="SUPFAM" id="SSF53955">
    <property type="entry name" value="Lysozyme-like"/>
    <property type="match status" value="1"/>
</dbReference>
<proteinExistence type="inferred from homology"/>
<comment type="similarity">
    <text evidence="1">Belongs to the transglycosylase Slt family.</text>
</comment>
<evidence type="ECO:0000256" key="1">
    <source>
        <dbReference type="ARBA" id="ARBA00007734"/>
    </source>
</evidence>
<evidence type="ECO:0000313" key="3">
    <source>
        <dbReference type="EMBL" id="RXK16723.1"/>
    </source>
</evidence>
<dbReference type="PANTHER" id="PTHR37423:SF2">
    <property type="entry name" value="MEMBRANE-BOUND LYTIC MUREIN TRANSGLYCOSYLASE C"/>
    <property type="match status" value="1"/>
</dbReference>
<dbReference type="Proteomes" id="UP000290092">
    <property type="component" value="Unassembled WGS sequence"/>
</dbReference>
<organism evidence="3 4">
    <name type="scientific">Malaciobacter mytili LMG 24559</name>
    <dbReference type="NCBI Taxonomy" id="1032238"/>
    <lineage>
        <taxon>Bacteria</taxon>
        <taxon>Pseudomonadati</taxon>
        <taxon>Campylobacterota</taxon>
        <taxon>Epsilonproteobacteria</taxon>
        <taxon>Campylobacterales</taxon>
        <taxon>Arcobacteraceae</taxon>
        <taxon>Malaciobacter</taxon>
    </lineage>
</organism>
<dbReference type="InterPro" id="IPR023346">
    <property type="entry name" value="Lysozyme-like_dom_sf"/>
</dbReference>
<dbReference type="KEGG" id="amyt:AMYT_1463"/>
<evidence type="ECO:0000313" key="4">
    <source>
        <dbReference type="Proteomes" id="UP000290092"/>
    </source>
</evidence>
<protein>
    <submittedName>
        <fullName evidence="3">Lytic murein transglycosylase</fullName>
    </submittedName>
</protein>
<evidence type="ECO:0000259" key="2">
    <source>
        <dbReference type="Pfam" id="PF01464"/>
    </source>
</evidence>
<dbReference type="CDD" id="cd13401">
    <property type="entry name" value="Slt70-like"/>
    <property type="match status" value="1"/>
</dbReference>
<dbReference type="Pfam" id="PF01464">
    <property type="entry name" value="SLT"/>
    <property type="match status" value="1"/>
</dbReference>
<gene>
    <name evidence="3" type="ORF">CP985_01950</name>
</gene>
<dbReference type="AlphaFoldDB" id="A0AAX2AKT5"/>
<dbReference type="RefSeq" id="WP_114841893.1">
    <property type="nucleotide sequence ID" value="NZ_CP031219.1"/>
</dbReference>
<comment type="caution">
    <text evidence="3">The sequence shown here is derived from an EMBL/GenBank/DDBJ whole genome shotgun (WGS) entry which is preliminary data.</text>
</comment>
<dbReference type="EMBL" id="NXID01000004">
    <property type="protein sequence ID" value="RXK16723.1"/>
    <property type="molecule type" value="Genomic_DNA"/>
</dbReference>
<sequence length="559" mass="65852">MKKLLSLFSLTFLAYANEVNNIVKIEETSIKEYDKKSAITLQWLETKPYSTIKDFYILQYLKQDITPDEALEALSMVKSVSNTIFFQFAKKFKHDETIAVVQCMKASAKDLIDTDANCIKNGLSLKQATKLSQIELLTIIKKVEEKYPNFAQQLKIIAAPIPFTKLISSDIDDFYEVFLNTGVNFKIEHFNYKLPLKTINKIKDDKRVEKLIKYCITNPKLNLLNKSFLNFEDTTLSSKSSFFLALNSIIYNDFNQAFIYLNNSLNKTTSIIEKNKINFWLYLLTKDENYLETLSTNTNVDIYSLYVKELKNIPIKNIKYNISLKQNETKESFDTKDPFSWFNLLEDTKEFNEEKFKKYENLFNKKETLPFLAFIYNKYDNYKTHYFLTPFEEELKNYDIDRKALIYAISRQESRFIPTALSSVYAQGVMQIMPFLSEHIAKDLKDEYDFNKMFETKTNLKYANYHLNNLQKNLDNPLFIAYSYNAGYGYFKSLKNLGLFSKNNQFEPFLSMELISYDETKEYGKKVLANYYIYKNYLDNKKEHKLSFIFHTLIQPLAN</sequence>
<name>A0AAX2AKT5_9BACT</name>